<organism evidence="2 3">
    <name type="scientific">Achromobacter spanius</name>
    <dbReference type="NCBI Taxonomy" id="217203"/>
    <lineage>
        <taxon>Bacteria</taxon>
        <taxon>Pseudomonadati</taxon>
        <taxon>Pseudomonadota</taxon>
        <taxon>Betaproteobacteria</taxon>
        <taxon>Burkholderiales</taxon>
        <taxon>Alcaligenaceae</taxon>
        <taxon>Achromobacter</taxon>
    </lineage>
</organism>
<evidence type="ECO:0000313" key="2">
    <source>
        <dbReference type="EMBL" id="PPA73821.1"/>
    </source>
</evidence>
<dbReference type="RefSeq" id="WP_104144995.1">
    <property type="nucleotide sequence ID" value="NZ_PREU01000012.1"/>
</dbReference>
<gene>
    <name evidence="2" type="ORF">C4E15_22625</name>
</gene>
<sequence length="178" mass="18689">MSALSKWAAVAGWKGYVAAALASALVVGGAAWTVRGWKADAAEWKMASEHAQERDAQAQAALAAVEEVRKEEKRQTAAMEKARDDAQKQAAAAAADAAGIRSERDRLRARVSSLAHAAAGRDPGAAERSPAGADAIDLLAYMFGRLSDRAAELAGIADRARIAGLMCERAYDVVRGAR</sequence>
<evidence type="ECO:0000256" key="1">
    <source>
        <dbReference type="SAM" id="Coils"/>
    </source>
</evidence>
<dbReference type="EMBL" id="PREU01000012">
    <property type="protein sequence ID" value="PPA73821.1"/>
    <property type="molecule type" value="Genomic_DNA"/>
</dbReference>
<proteinExistence type="predicted"/>
<dbReference type="InterPro" id="IPR019659">
    <property type="entry name" value="DUF2514"/>
</dbReference>
<dbReference type="Pfam" id="PF10721">
    <property type="entry name" value="DUF2514"/>
    <property type="match status" value="1"/>
</dbReference>
<feature type="coiled-coil region" evidence="1">
    <location>
        <begin position="62"/>
        <end position="89"/>
    </location>
</feature>
<keyword evidence="1" id="KW-0175">Coiled coil</keyword>
<evidence type="ECO:0000313" key="3">
    <source>
        <dbReference type="Proteomes" id="UP000239990"/>
    </source>
</evidence>
<dbReference type="Proteomes" id="UP000239990">
    <property type="component" value="Unassembled WGS sequence"/>
</dbReference>
<accession>A0A2S5GLS0</accession>
<reference evidence="2 3" key="1">
    <citation type="submission" date="2018-02" db="EMBL/GenBank/DDBJ databases">
        <title>Draft Genome of Achromobacter spanius stain 6.</title>
        <authorList>
            <person name="Gunasekera T.S."/>
            <person name="Radwan O."/>
            <person name="Ruiz O.N."/>
        </authorList>
    </citation>
    <scope>NUCLEOTIDE SEQUENCE [LARGE SCALE GENOMIC DNA]</scope>
    <source>
        <strain evidence="2 3">6</strain>
    </source>
</reference>
<dbReference type="AlphaFoldDB" id="A0A2S5GLS0"/>
<dbReference type="OrthoDB" id="8667406at2"/>
<protein>
    <submittedName>
        <fullName evidence="2">DUF2514 domain-containing protein</fullName>
    </submittedName>
</protein>
<name>A0A2S5GLS0_9BURK</name>
<comment type="caution">
    <text evidence="2">The sequence shown here is derived from an EMBL/GenBank/DDBJ whole genome shotgun (WGS) entry which is preliminary data.</text>
</comment>